<organism evidence="1 2">
    <name type="scientific">Leptospira weilii str. 2006001853</name>
    <dbReference type="NCBI Taxonomy" id="1001589"/>
    <lineage>
        <taxon>Bacteria</taxon>
        <taxon>Pseudomonadati</taxon>
        <taxon>Spirochaetota</taxon>
        <taxon>Spirochaetia</taxon>
        <taxon>Leptospirales</taxon>
        <taxon>Leptospiraceae</taxon>
        <taxon>Leptospira</taxon>
    </lineage>
</organism>
<dbReference type="EMBL" id="AFLV02000057">
    <property type="protein sequence ID" value="EKR63745.1"/>
    <property type="molecule type" value="Genomic_DNA"/>
</dbReference>
<accession>A0A828YYV3</accession>
<evidence type="ECO:0000313" key="2">
    <source>
        <dbReference type="Proteomes" id="UP000001338"/>
    </source>
</evidence>
<gene>
    <name evidence="1" type="ORF">LEP1GSC036_4565</name>
</gene>
<name>A0A828YYV3_9LEPT</name>
<dbReference type="AlphaFoldDB" id="A0A828YYV3"/>
<evidence type="ECO:0000313" key="1">
    <source>
        <dbReference type="EMBL" id="EKR63745.1"/>
    </source>
</evidence>
<proteinExistence type="predicted"/>
<reference evidence="1 2" key="1">
    <citation type="submission" date="2012-10" db="EMBL/GenBank/DDBJ databases">
        <authorList>
            <person name="Harkins D.M."/>
            <person name="Durkin A.S."/>
            <person name="Brinkac L.M."/>
            <person name="Haft D.H."/>
            <person name="Selengut J.D."/>
            <person name="Sanka R."/>
            <person name="DePew J."/>
            <person name="Purushe J."/>
            <person name="Whelen A.C."/>
            <person name="Vinetz J.M."/>
            <person name="Sutton G.G."/>
            <person name="Nierman W.C."/>
            <person name="Fouts D.E."/>
        </authorList>
    </citation>
    <scope>NUCLEOTIDE SEQUENCE [LARGE SCALE GENOMIC DNA]</scope>
    <source>
        <strain evidence="1 2">2006001853</strain>
    </source>
</reference>
<dbReference type="Proteomes" id="UP000001338">
    <property type="component" value="Unassembled WGS sequence"/>
</dbReference>
<protein>
    <submittedName>
        <fullName evidence="1">Uncharacterized protein</fullName>
    </submittedName>
</protein>
<comment type="caution">
    <text evidence="1">The sequence shown here is derived from an EMBL/GenBank/DDBJ whole genome shotgun (WGS) entry which is preliminary data.</text>
</comment>
<sequence length="61" mass="7340">MRKNFLKVGVPTFRICSSSHILKIDLQRARLTHPYKIEYRYLSINSAFRRRILDTLVCRDE</sequence>